<feature type="transmembrane region" description="Helical" evidence="2">
    <location>
        <begin position="250"/>
        <end position="269"/>
    </location>
</feature>
<feature type="transmembrane region" description="Helical" evidence="2">
    <location>
        <begin position="60"/>
        <end position="78"/>
    </location>
</feature>
<evidence type="ECO:0008006" key="5">
    <source>
        <dbReference type="Google" id="ProtNLM"/>
    </source>
</evidence>
<dbReference type="Proteomes" id="UP001057134">
    <property type="component" value="Chromosome"/>
</dbReference>
<dbReference type="EMBL" id="CP027059">
    <property type="protein sequence ID" value="UQZ85498.1"/>
    <property type="molecule type" value="Genomic_DNA"/>
</dbReference>
<evidence type="ECO:0000256" key="1">
    <source>
        <dbReference type="SAM" id="MobiDB-lite"/>
    </source>
</evidence>
<keyword evidence="2" id="KW-0812">Transmembrane</keyword>
<organism evidence="3 4">
    <name type="scientific">Paenibacillus konkukensis</name>
    <dbReference type="NCBI Taxonomy" id="2020716"/>
    <lineage>
        <taxon>Bacteria</taxon>
        <taxon>Bacillati</taxon>
        <taxon>Bacillota</taxon>
        <taxon>Bacilli</taxon>
        <taxon>Bacillales</taxon>
        <taxon>Paenibacillaceae</taxon>
        <taxon>Paenibacillus</taxon>
    </lineage>
</organism>
<feature type="compositionally biased region" description="Basic and acidic residues" evidence="1">
    <location>
        <begin position="540"/>
        <end position="577"/>
    </location>
</feature>
<accession>A0ABY4RVD4</accession>
<name>A0ABY4RVD4_9BACL</name>
<reference evidence="3" key="2">
    <citation type="journal article" date="2021" name="J Anim Sci Technol">
        <title>Complete genome sequence of Paenibacillus konkukensis sp. nov. SK3146 as a potential probiotic strain.</title>
        <authorList>
            <person name="Jung H.I."/>
            <person name="Park S."/>
            <person name="Niu K.M."/>
            <person name="Lee S.W."/>
            <person name="Kothari D."/>
            <person name="Yi K.J."/>
            <person name="Kim S.K."/>
        </authorList>
    </citation>
    <scope>NUCLEOTIDE SEQUENCE</scope>
    <source>
        <strain evidence="3">SK3146</strain>
    </source>
</reference>
<proteinExistence type="predicted"/>
<keyword evidence="2" id="KW-0472">Membrane</keyword>
<evidence type="ECO:0000313" key="3">
    <source>
        <dbReference type="EMBL" id="UQZ85498.1"/>
    </source>
</evidence>
<keyword evidence="2" id="KW-1133">Transmembrane helix</keyword>
<dbReference type="InterPro" id="IPR026898">
    <property type="entry name" value="PrsW"/>
</dbReference>
<gene>
    <name evidence="3" type="ORF">SK3146_04787</name>
</gene>
<feature type="transmembrane region" description="Helical" evidence="2">
    <location>
        <begin position="434"/>
        <end position="452"/>
    </location>
</feature>
<evidence type="ECO:0000313" key="4">
    <source>
        <dbReference type="Proteomes" id="UP001057134"/>
    </source>
</evidence>
<dbReference type="Pfam" id="PF13367">
    <property type="entry name" value="PrsW-protease"/>
    <property type="match status" value="1"/>
</dbReference>
<sequence length="722" mass="81699">MNTLWAIRCGIRDWIEAVCRTIRALIAKYPFLRTVYTLCSWFSLAAFVVSLIFFRDSRTMLVQYAWSFYVLLQFWFLCRSKTLPWKTAVLFVLSGVFLVVPFTALTIQAMHVVFGGRTSDTWSMSVFTPIFEELWKLLPLGVFLLFSRRASALSLSDYTLIGAATGVGFQLMEELSRRWLNSGLIGRTFGYSTTLLGGETIHWDLFSLFPGRFEESIFPTLMTVSHPVHTAMIALGCGIAYRLRAKWTRWTFLFPALLLAWAILDHAAYNGQYKLPDWIYTIHGWTGDGYKTRPAFLLMLAVSLYADYRLLGKVRDRLPVLPNEPFFNPFSELWNMSFALFRERRKFGYWLSFYRERRELGMNLLYGNEEAAGRRGPVRERVQTVYRALAGVAVILLLAGFTAGWNAYDAGGAGPACFACMFDSLQNWWDRLPWYEQGAILLGALALSLLFVEFWPAVGIAMTAGSIAGSGHTIADYIRDPRKMLTPENALAVAAGIVLSRIPFGRAFQWMGRKGRGYVRKLLDKLGRRKPDIGAPGKPPHHDGPGRGGHSERPDEPRKSDEESPKRDHTDDNRNDDTAPTAGKSYNEVEIVDHRGNPLGEFDEIDLDKGIFYEDKTAKGLDRINPRTGKPSQTPQQFADKQILAKTRVRIQNMLEKAVSTRATAHGSADVPDLQDIKSIRSFVFRLDGDTPELRGAVENSLNQLRQEFPDYTFNVLFGGKP</sequence>
<evidence type="ECO:0000256" key="2">
    <source>
        <dbReference type="SAM" id="Phobius"/>
    </source>
</evidence>
<feature type="transmembrane region" description="Helical" evidence="2">
    <location>
        <begin position="90"/>
        <end position="114"/>
    </location>
</feature>
<dbReference type="RefSeq" id="WP_249861125.1">
    <property type="nucleotide sequence ID" value="NZ_CP027059.1"/>
</dbReference>
<feature type="transmembrane region" description="Helical" evidence="2">
    <location>
        <begin position="126"/>
        <end position="146"/>
    </location>
</feature>
<keyword evidence="4" id="KW-1185">Reference proteome</keyword>
<feature type="transmembrane region" description="Helical" evidence="2">
    <location>
        <begin position="35"/>
        <end position="54"/>
    </location>
</feature>
<feature type="transmembrane region" description="Helical" evidence="2">
    <location>
        <begin position="294"/>
        <end position="311"/>
    </location>
</feature>
<feature type="transmembrane region" description="Helical" evidence="2">
    <location>
        <begin position="384"/>
        <end position="405"/>
    </location>
</feature>
<reference evidence="3" key="1">
    <citation type="submission" date="2018-02" db="EMBL/GenBank/DDBJ databases">
        <authorList>
            <person name="Kim S.-K."/>
            <person name="Jung H.-I."/>
            <person name="Lee S.-W."/>
        </authorList>
    </citation>
    <scope>NUCLEOTIDE SEQUENCE</scope>
    <source>
        <strain evidence="3">SK3146</strain>
    </source>
</reference>
<protein>
    <recommendedName>
        <fullName evidence="5">Protease PrsW</fullName>
    </recommendedName>
</protein>
<feature type="region of interest" description="Disordered" evidence="1">
    <location>
        <begin position="529"/>
        <end position="591"/>
    </location>
</feature>